<protein>
    <submittedName>
        <fullName evidence="7">Uncharacterized protein</fullName>
    </submittedName>
</protein>
<evidence type="ECO:0000256" key="3">
    <source>
        <dbReference type="ARBA" id="ARBA00022692"/>
    </source>
</evidence>
<dbReference type="Pfam" id="PF01943">
    <property type="entry name" value="Polysacc_synt"/>
    <property type="match status" value="1"/>
</dbReference>
<keyword evidence="8" id="KW-1185">Reference proteome</keyword>
<keyword evidence="2" id="KW-1003">Cell membrane</keyword>
<dbReference type="RefSeq" id="WP_125127849.1">
    <property type="nucleotide sequence ID" value="NZ_RHJS01000002.1"/>
</dbReference>
<feature type="transmembrane region" description="Helical" evidence="6">
    <location>
        <begin position="411"/>
        <end position="430"/>
    </location>
</feature>
<dbReference type="InterPro" id="IPR002797">
    <property type="entry name" value="Polysacc_synth"/>
</dbReference>
<evidence type="ECO:0000256" key="1">
    <source>
        <dbReference type="ARBA" id="ARBA00004651"/>
    </source>
</evidence>
<feature type="transmembrane region" description="Helical" evidence="6">
    <location>
        <begin position="288"/>
        <end position="306"/>
    </location>
</feature>
<keyword evidence="3 6" id="KW-0812">Transmembrane</keyword>
<gene>
    <name evidence="7" type="ORF">EBB54_14125</name>
</gene>
<reference evidence="7" key="1">
    <citation type="submission" date="2018-10" db="EMBL/GenBank/DDBJ databases">
        <title>Schaedlerella arabinophila gen. nov. sp. nov., isolated from the mouse intestinal tract and comparative analysis with the genome of the closely related altered Schaedler flora strain ASF502.</title>
        <authorList>
            <person name="Miyake S."/>
            <person name="Soh M."/>
            <person name="Seedorf H."/>
        </authorList>
    </citation>
    <scope>NUCLEOTIDE SEQUENCE [LARGE SCALE GENOMIC DNA]</scope>
    <source>
        <strain evidence="7">DSM 106076</strain>
    </source>
</reference>
<evidence type="ECO:0000256" key="4">
    <source>
        <dbReference type="ARBA" id="ARBA00022989"/>
    </source>
</evidence>
<feature type="transmembrane region" description="Helical" evidence="6">
    <location>
        <begin position="148"/>
        <end position="169"/>
    </location>
</feature>
<dbReference type="GO" id="GO:0005886">
    <property type="term" value="C:plasma membrane"/>
    <property type="evidence" value="ECO:0007669"/>
    <property type="project" value="UniProtKB-SubCell"/>
</dbReference>
<feature type="transmembrane region" description="Helical" evidence="6">
    <location>
        <begin position="181"/>
        <end position="199"/>
    </location>
</feature>
<sequence length="469" mass="53167">MKENGSKVLKAGVWYTVCSFLIKGMAFLTTPIFTRLLSKGEIGDFATLGSWISILSVVVTLNLANSVPLARYDYKKNFDGFISSITLFSISCTFLFSTIVFVFRNYISTFVGLPVYALYIVMIYLIVSPGMEILQAKLRIEMQYKPTVIMTFISFCTSLLLALLLVVSLEDGFFARSIGHYLPIIIIDFLISVSLIIRGKELSIEYCKYALVISLPLVIHHLSSNIMHSSDRIMIQKFCDSESVALYSVAYSGALIVNLIRNSMESAWDPWVFEMMNKERGFEIKRYSYPYITLFSLLCIGLVSVAPEALMLMGGNSYREAMYVIPPVVLAYYCSMIYSLYGGLERYHKKQKIFPFIGGTCALINVALNYVVIPTFGYIAAAYTTLISCFLEMLLHYLYSRKKGYSKVYSTPFNLLCIVLMAIICLIMMSLYSLLVIRYALIVIIIILLLIIALKNKQTVIKYMSRFSR</sequence>
<feature type="transmembrane region" description="Helical" evidence="6">
    <location>
        <begin position="45"/>
        <end position="64"/>
    </location>
</feature>
<comment type="caution">
    <text evidence="7">The sequence shown here is derived from an EMBL/GenBank/DDBJ whole genome shotgun (WGS) entry which is preliminary data.</text>
</comment>
<dbReference type="PANTHER" id="PTHR30250:SF11">
    <property type="entry name" value="O-ANTIGEN TRANSPORTER-RELATED"/>
    <property type="match status" value="1"/>
</dbReference>
<feature type="transmembrane region" description="Helical" evidence="6">
    <location>
        <begin position="12"/>
        <end position="33"/>
    </location>
</feature>
<keyword evidence="5 6" id="KW-0472">Membrane</keyword>
<name>A0A3R8JP73_9FIRM</name>
<evidence type="ECO:0000256" key="6">
    <source>
        <dbReference type="SAM" id="Phobius"/>
    </source>
</evidence>
<evidence type="ECO:0000256" key="5">
    <source>
        <dbReference type="ARBA" id="ARBA00023136"/>
    </source>
</evidence>
<comment type="subcellular location">
    <subcellularLocation>
        <location evidence="1">Cell membrane</location>
        <topology evidence="1">Multi-pass membrane protein</topology>
    </subcellularLocation>
</comment>
<proteinExistence type="predicted"/>
<dbReference type="InterPro" id="IPR050833">
    <property type="entry name" value="Poly_Biosynth_Transport"/>
</dbReference>
<dbReference type="EMBL" id="RHJS01000002">
    <property type="protein sequence ID" value="RRK32372.1"/>
    <property type="molecule type" value="Genomic_DNA"/>
</dbReference>
<evidence type="ECO:0000313" key="8">
    <source>
        <dbReference type="Proteomes" id="UP000274920"/>
    </source>
</evidence>
<organism evidence="7 8">
    <name type="scientific">Schaedlerella arabinosiphila</name>
    <dbReference type="NCBI Taxonomy" id="2044587"/>
    <lineage>
        <taxon>Bacteria</taxon>
        <taxon>Bacillati</taxon>
        <taxon>Bacillota</taxon>
        <taxon>Clostridia</taxon>
        <taxon>Lachnospirales</taxon>
        <taxon>Lachnospiraceae</taxon>
        <taxon>Schaedlerella</taxon>
    </lineage>
</organism>
<feature type="transmembrane region" description="Helical" evidence="6">
    <location>
        <begin position="378"/>
        <end position="399"/>
    </location>
</feature>
<feature type="transmembrane region" description="Helical" evidence="6">
    <location>
        <begin position="436"/>
        <end position="454"/>
    </location>
</feature>
<dbReference type="AlphaFoldDB" id="A0A3R8JP73"/>
<dbReference type="PANTHER" id="PTHR30250">
    <property type="entry name" value="PST FAMILY PREDICTED COLANIC ACID TRANSPORTER"/>
    <property type="match status" value="1"/>
</dbReference>
<feature type="transmembrane region" description="Helical" evidence="6">
    <location>
        <begin position="85"/>
        <end position="103"/>
    </location>
</feature>
<evidence type="ECO:0000313" key="7">
    <source>
        <dbReference type="EMBL" id="RRK32372.1"/>
    </source>
</evidence>
<keyword evidence="4 6" id="KW-1133">Transmembrane helix</keyword>
<feature type="transmembrane region" description="Helical" evidence="6">
    <location>
        <begin position="353"/>
        <end position="372"/>
    </location>
</feature>
<feature type="transmembrane region" description="Helical" evidence="6">
    <location>
        <begin position="109"/>
        <end position="127"/>
    </location>
</feature>
<accession>A0A3R8JP73</accession>
<dbReference type="Proteomes" id="UP000274920">
    <property type="component" value="Unassembled WGS sequence"/>
</dbReference>
<evidence type="ECO:0000256" key="2">
    <source>
        <dbReference type="ARBA" id="ARBA00022475"/>
    </source>
</evidence>
<feature type="transmembrane region" description="Helical" evidence="6">
    <location>
        <begin position="321"/>
        <end position="341"/>
    </location>
</feature>